<sequence>MAHDMAAIKAYELRSWGSGSEPIRPSRVNLEAYHSSVNVRHPGSRVTRSLRSSPVEIFV</sequence>
<dbReference type="VEuPathDB" id="VectorBase:SSCA003775"/>
<dbReference type="EMBL" id="JXLN01018762">
    <property type="protein sequence ID" value="KPM12075.1"/>
    <property type="molecule type" value="Genomic_DNA"/>
</dbReference>
<dbReference type="AlphaFoldDB" id="A0A132AN32"/>
<accession>A0A132AN32</accession>
<organism evidence="1 2">
    <name type="scientific">Sarcoptes scabiei</name>
    <name type="common">Itch mite</name>
    <name type="synonym">Acarus scabiei</name>
    <dbReference type="NCBI Taxonomy" id="52283"/>
    <lineage>
        <taxon>Eukaryota</taxon>
        <taxon>Metazoa</taxon>
        <taxon>Ecdysozoa</taxon>
        <taxon>Arthropoda</taxon>
        <taxon>Chelicerata</taxon>
        <taxon>Arachnida</taxon>
        <taxon>Acari</taxon>
        <taxon>Acariformes</taxon>
        <taxon>Sarcoptiformes</taxon>
        <taxon>Astigmata</taxon>
        <taxon>Psoroptidia</taxon>
        <taxon>Sarcoptoidea</taxon>
        <taxon>Sarcoptidae</taxon>
        <taxon>Sarcoptinae</taxon>
        <taxon>Sarcoptes</taxon>
    </lineage>
</organism>
<dbReference type="Proteomes" id="UP000616769">
    <property type="component" value="Unassembled WGS sequence"/>
</dbReference>
<proteinExistence type="predicted"/>
<gene>
    <name evidence="1" type="ORF">QR98_0106560</name>
</gene>
<evidence type="ECO:0000313" key="2">
    <source>
        <dbReference type="Proteomes" id="UP000616769"/>
    </source>
</evidence>
<evidence type="ECO:0000313" key="1">
    <source>
        <dbReference type="EMBL" id="KPM12075.1"/>
    </source>
</evidence>
<name>A0A132AN32_SARSC</name>
<reference evidence="1 2" key="1">
    <citation type="journal article" date="2015" name="Parasit. Vectors">
        <title>Draft genome of the scabies mite.</title>
        <authorList>
            <person name="Rider S.D.Jr."/>
            <person name="Morgan M.S."/>
            <person name="Arlian L.G."/>
        </authorList>
    </citation>
    <scope>NUCLEOTIDE SEQUENCE [LARGE SCALE GENOMIC DNA]</scope>
    <source>
        <strain evidence="1">Arlian Lab</strain>
    </source>
</reference>
<comment type="caution">
    <text evidence="1">The sequence shown here is derived from an EMBL/GenBank/DDBJ whole genome shotgun (WGS) entry which is preliminary data.</text>
</comment>
<protein>
    <submittedName>
        <fullName evidence="1">Uncharacterized protein</fullName>
    </submittedName>
</protein>